<evidence type="ECO:0000313" key="2">
    <source>
        <dbReference type="Proteomes" id="UP000793456"/>
    </source>
</evidence>
<organism evidence="1 2">
    <name type="scientific">Larimichthys crocea</name>
    <name type="common">Large yellow croaker</name>
    <name type="synonym">Pseudosciaena crocea</name>
    <dbReference type="NCBI Taxonomy" id="215358"/>
    <lineage>
        <taxon>Eukaryota</taxon>
        <taxon>Metazoa</taxon>
        <taxon>Chordata</taxon>
        <taxon>Craniata</taxon>
        <taxon>Vertebrata</taxon>
        <taxon>Euteleostomi</taxon>
        <taxon>Actinopterygii</taxon>
        <taxon>Neopterygii</taxon>
        <taxon>Teleostei</taxon>
        <taxon>Neoteleostei</taxon>
        <taxon>Acanthomorphata</taxon>
        <taxon>Eupercaria</taxon>
        <taxon>Sciaenidae</taxon>
        <taxon>Larimichthys</taxon>
    </lineage>
</organism>
<keyword evidence="2" id="KW-1185">Reference proteome</keyword>
<evidence type="ECO:0000313" key="1">
    <source>
        <dbReference type="EMBL" id="TMS15795.1"/>
    </source>
</evidence>
<gene>
    <name evidence="1" type="ORF">E3U43_013088</name>
</gene>
<reference evidence="1" key="1">
    <citation type="submission" date="2018-11" db="EMBL/GenBank/DDBJ databases">
        <title>The sequence and de novo assembly of Larimichthys crocea genome using PacBio and Hi-C technologies.</title>
        <authorList>
            <person name="Xu P."/>
            <person name="Chen B."/>
            <person name="Zhou Z."/>
            <person name="Ke Q."/>
            <person name="Wu Y."/>
            <person name="Bai H."/>
            <person name="Pu F."/>
        </authorList>
    </citation>
    <scope>NUCLEOTIDE SEQUENCE</scope>
    <source>
        <tissue evidence="1">Muscle</tissue>
    </source>
</reference>
<accession>A0ACD3R8R6</accession>
<dbReference type="Proteomes" id="UP000793456">
    <property type="component" value="Chromosome VIII"/>
</dbReference>
<name>A0ACD3R8R6_LARCR</name>
<comment type="caution">
    <text evidence="1">The sequence shown here is derived from an EMBL/GenBank/DDBJ whole genome shotgun (WGS) entry which is preliminary data.</text>
</comment>
<proteinExistence type="predicted"/>
<sequence length="719" mass="83758">MSGSETKAARGVSSLDYFSEDYNRDFSNMIGEVAVPRVAGVPPPVPPTVTNNHQTPYDAAYYYYGTRNPLDPSLHYNQNGLPEGEKQSGNFHSPPPRPPPLKPTGHAEVPDQHRSSPLDFEDKSKQRRENALSYQEALRQQIKERQERKRREKEEKERYDAKIEAEMMAYNPWGRSGGGAPIKDQKGNVVNDLSEMHRINEESYRNPVSSNSGQIQGLLMRDERTSGVEARAPLSHRLSGFNDQPTNELHMQDRYKKDLKQQIEENKRKQEEERERMRIEEEKEEKRLAEQRASIQREYEEEQRKVKKVEHSLESWIHEPKTQQQQEEKDVRQKQEIEKKTPESARDREEKREQLNYERKPSPPVPTLQPKQKNLIASRPSSVERSVSAPHYRPIPVKIPQPQDGQQEVLRELSALRRYLRKEQRQLEVQLGQTDQEESHYTPTNRPRGRPRVDAFESTRKDAVQPLTGGPPSDAACVNMQNIREFNQLKYRDTASREEVRHMYPDPPTDEQSLDIQQQALLREQQCKIRLMKREEEPDFLDQQLNHYRSRNKHGRYIHRDSVLPSETAFIDVYSGDPCEEQVHQQRPSQHSAQHRERTAPRRRHDYDEVALCMDQSHNNQPDGQSSNFESKVRARNQNHIIRQDTCTSDHNSTSERLHGDEVDALSLRSALERRVSVETVATEPWLRPGTSDAVKRSGYRETPNSRMDAPPWLTHRAI</sequence>
<dbReference type="EMBL" id="CM011681">
    <property type="protein sequence ID" value="TMS15795.1"/>
    <property type="molecule type" value="Genomic_DNA"/>
</dbReference>
<protein>
    <submittedName>
        <fullName evidence="1">Uncharacterized protein</fullName>
    </submittedName>
</protein>